<feature type="compositionally biased region" description="Basic and acidic residues" evidence="1">
    <location>
        <begin position="149"/>
        <end position="163"/>
    </location>
</feature>
<dbReference type="EMBL" id="CAJPEX010002002">
    <property type="protein sequence ID" value="CAG0920340.1"/>
    <property type="molecule type" value="Genomic_DNA"/>
</dbReference>
<keyword evidence="2" id="KW-0732">Signal</keyword>
<accession>A0A7R9BTD1</accession>
<evidence type="ECO:0000256" key="1">
    <source>
        <dbReference type="SAM" id="MobiDB-lite"/>
    </source>
</evidence>
<feature type="region of interest" description="Disordered" evidence="1">
    <location>
        <begin position="148"/>
        <end position="188"/>
    </location>
</feature>
<feature type="region of interest" description="Disordered" evidence="1">
    <location>
        <begin position="222"/>
        <end position="261"/>
    </location>
</feature>
<organism evidence="3">
    <name type="scientific">Notodromas monacha</name>
    <dbReference type="NCBI Taxonomy" id="399045"/>
    <lineage>
        <taxon>Eukaryota</taxon>
        <taxon>Metazoa</taxon>
        <taxon>Ecdysozoa</taxon>
        <taxon>Arthropoda</taxon>
        <taxon>Crustacea</taxon>
        <taxon>Oligostraca</taxon>
        <taxon>Ostracoda</taxon>
        <taxon>Podocopa</taxon>
        <taxon>Podocopida</taxon>
        <taxon>Cypridocopina</taxon>
        <taxon>Cypridoidea</taxon>
        <taxon>Cyprididae</taxon>
        <taxon>Notodromas</taxon>
    </lineage>
</organism>
<evidence type="ECO:0000313" key="4">
    <source>
        <dbReference type="Proteomes" id="UP000678499"/>
    </source>
</evidence>
<evidence type="ECO:0000256" key="2">
    <source>
        <dbReference type="SAM" id="SignalP"/>
    </source>
</evidence>
<reference evidence="3" key="1">
    <citation type="submission" date="2020-11" db="EMBL/GenBank/DDBJ databases">
        <authorList>
            <person name="Tran Van P."/>
        </authorList>
    </citation>
    <scope>NUCLEOTIDE SEQUENCE</scope>
</reference>
<dbReference type="AlphaFoldDB" id="A0A7R9BTD1"/>
<keyword evidence="4" id="KW-1185">Reference proteome</keyword>
<name>A0A7R9BTD1_9CRUS</name>
<evidence type="ECO:0000313" key="3">
    <source>
        <dbReference type="EMBL" id="CAD7280188.1"/>
    </source>
</evidence>
<proteinExistence type="predicted"/>
<sequence>MTRVPKMLIAFATILIALADSLEDDARVSDRYIRVSHESVILLCCHYWFGIASNKTPNGVYCQTEQDAPLGSRIIFELAPSGVSTRMLNRKWLSPDFTASGFFLLAHSESMLLSSFSRAIRLLCKETQGGLGKGRLTLSEAEFKACSATEKKHTDENEGERYSRTVVQAHENPHYTLNSSKRSRATENHGTSGRFRAFFFRRVSLYFPPLYSLSSRILPSIRPAVDDKLKKKKEREKKEPPAREEPLRRAPSVGASQPTTA</sequence>
<dbReference type="EMBL" id="OA884039">
    <property type="protein sequence ID" value="CAD7280188.1"/>
    <property type="molecule type" value="Genomic_DNA"/>
</dbReference>
<feature type="signal peptide" evidence="2">
    <location>
        <begin position="1"/>
        <end position="19"/>
    </location>
</feature>
<gene>
    <name evidence="3" type="ORF">NMOB1V02_LOCUS7851</name>
</gene>
<protein>
    <submittedName>
        <fullName evidence="3">Uncharacterized protein</fullName>
    </submittedName>
</protein>
<dbReference type="Proteomes" id="UP000678499">
    <property type="component" value="Unassembled WGS sequence"/>
</dbReference>
<feature type="chain" id="PRO_5036402990" evidence="2">
    <location>
        <begin position="20"/>
        <end position="261"/>
    </location>
</feature>
<feature type="compositionally biased region" description="Basic and acidic residues" evidence="1">
    <location>
        <begin position="236"/>
        <end position="248"/>
    </location>
</feature>